<keyword evidence="14" id="KW-1185">Reference proteome</keyword>
<feature type="compositionally biased region" description="Low complexity" evidence="10">
    <location>
        <begin position="9"/>
        <end position="24"/>
    </location>
</feature>
<evidence type="ECO:0000313" key="14">
    <source>
        <dbReference type="Proteomes" id="UP001222325"/>
    </source>
</evidence>
<dbReference type="PANTHER" id="PTHR47549:SF3">
    <property type="entry name" value="GOLGI APPARATUS MEMBRANE PROTEIN TVP38"/>
    <property type="match status" value="1"/>
</dbReference>
<reference evidence="13" key="1">
    <citation type="submission" date="2023-03" db="EMBL/GenBank/DDBJ databases">
        <title>Massive genome expansion in bonnet fungi (Mycena s.s.) driven by repeated elements and novel gene families across ecological guilds.</title>
        <authorList>
            <consortium name="Lawrence Berkeley National Laboratory"/>
            <person name="Harder C.B."/>
            <person name="Miyauchi S."/>
            <person name="Viragh M."/>
            <person name="Kuo A."/>
            <person name="Thoen E."/>
            <person name="Andreopoulos B."/>
            <person name="Lu D."/>
            <person name="Skrede I."/>
            <person name="Drula E."/>
            <person name="Henrissat B."/>
            <person name="Morin E."/>
            <person name="Kohler A."/>
            <person name="Barry K."/>
            <person name="LaButti K."/>
            <person name="Morin E."/>
            <person name="Salamov A."/>
            <person name="Lipzen A."/>
            <person name="Mereny Z."/>
            <person name="Hegedus B."/>
            <person name="Baldrian P."/>
            <person name="Stursova M."/>
            <person name="Weitz H."/>
            <person name="Taylor A."/>
            <person name="Grigoriev I.V."/>
            <person name="Nagy L.G."/>
            <person name="Martin F."/>
            <person name="Kauserud H."/>
        </authorList>
    </citation>
    <scope>NUCLEOTIDE SEQUENCE</scope>
    <source>
        <strain evidence="13">CBHHK173m</strain>
    </source>
</reference>
<feature type="region of interest" description="Disordered" evidence="10">
    <location>
        <begin position="1"/>
        <end position="91"/>
    </location>
</feature>
<evidence type="ECO:0000259" key="12">
    <source>
        <dbReference type="Pfam" id="PF09335"/>
    </source>
</evidence>
<dbReference type="InterPro" id="IPR032816">
    <property type="entry name" value="VTT_dom"/>
</dbReference>
<comment type="subcellular location">
    <subcellularLocation>
        <location evidence="2">Golgi apparatus membrane</location>
        <topology evidence="2">Multi-pass membrane protein</topology>
    </subcellularLocation>
</comment>
<comment type="function">
    <text evidence="1">Golgi membrane protein involved in vesicular trafficking and spindle migration.</text>
</comment>
<gene>
    <name evidence="13" type="ORF">B0H15DRAFT_881104</name>
</gene>
<evidence type="ECO:0000256" key="11">
    <source>
        <dbReference type="SAM" id="Phobius"/>
    </source>
</evidence>
<comment type="similarity">
    <text evidence="3">Belongs to the TVP38/TMEM64 family.</text>
</comment>
<dbReference type="EMBL" id="JARJCN010000013">
    <property type="protein sequence ID" value="KAJ7095223.1"/>
    <property type="molecule type" value="Genomic_DNA"/>
</dbReference>
<dbReference type="GO" id="GO:0000139">
    <property type="term" value="C:Golgi membrane"/>
    <property type="evidence" value="ECO:0007669"/>
    <property type="project" value="UniProtKB-SubCell"/>
</dbReference>
<keyword evidence="9 11" id="KW-0472">Membrane</keyword>
<feature type="transmembrane region" description="Helical" evidence="11">
    <location>
        <begin position="312"/>
        <end position="333"/>
    </location>
</feature>
<feature type="transmembrane region" description="Helical" evidence="11">
    <location>
        <begin position="194"/>
        <end position="215"/>
    </location>
</feature>
<evidence type="ECO:0000256" key="2">
    <source>
        <dbReference type="ARBA" id="ARBA00004653"/>
    </source>
</evidence>
<feature type="compositionally biased region" description="Low complexity" evidence="10">
    <location>
        <begin position="50"/>
        <end position="59"/>
    </location>
</feature>
<keyword evidence="6 11" id="KW-0812">Transmembrane</keyword>
<protein>
    <recommendedName>
        <fullName evidence="4">Golgi apparatus membrane protein TVP38</fullName>
    </recommendedName>
    <alternativeName>
        <fullName evidence="5">Golgi apparatus membrane protein tvp38</fullName>
    </alternativeName>
</protein>
<evidence type="ECO:0000256" key="9">
    <source>
        <dbReference type="ARBA" id="ARBA00023136"/>
    </source>
</evidence>
<feature type="domain" description="VTT" evidence="12">
    <location>
        <begin position="174"/>
        <end position="290"/>
    </location>
</feature>
<sequence length="378" mass="41526">MDHPRRPHLLSTSSPASPLATSPTQHRPSQSPFRYVHFPEQLDEKPTPLASFPRAGPSSSPRPPFSPRTPFSPRAPQRPAQQSAPSSPVFYQHLPPSPVYSRPRGLRIANLLRPWVPLIIYIISSLTFVVAIAFFKTEVFTFLDDLSVYLREDLLFGYGVLFVLIFLTTFPPIPMYSTLIVLSGYTFGPWAGATLSYFAALSGALTVFVLSRTLMRNRISRWLESACTIKRVVRAVEKRPKLLFLVRLAPYPYNVMNCLLAASPTLTLKTYTVCTAASLFKVIIHTSLGASIHSFKAYNTADGEADGSADTVARLSTIGGVLLCVAIFVYLSVVARRAVDSELSDETGDAEETAGFLANDVTDLESGPAARPMVQLRS</sequence>
<evidence type="ECO:0000313" key="13">
    <source>
        <dbReference type="EMBL" id="KAJ7095223.1"/>
    </source>
</evidence>
<feature type="transmembrane region" description="Helical" evidence="11">
    <location>
        <begin position="115"/>
        <end position="135"/>
    </location>
</feature>
<dbReference type="InterPro" id="IPR051076">
    <property type="entry name" value="Golgi_membrane_TVP38/TMEM64"/>
</dbReference>
<feature type="transmembrane region" description="Helical" evidence="11">
    <location>
        <begin position="155"/>
        <end position="182"/>
    </location>
</feature>
<keyword evidence="8" id="KW-0333">Golgi apparatus</keyword>
<proteinExistence type="inferred from homology"/>
<evidence type="ECO:0000256" key="1">
    <source>
        <dbReference type="ARBA" id="ARBA00002978"/>
    </source>
</evidence>
<evidence type="ECO:0000256" key="3">
    <source>
        <dbReference type="ARBA" id="ARBA00008640"/>
    </source>
</evidence>
<name>A0AAD6XV60_9AGAR</name>
<evidence type="ECO:0000256" key="8">
    <source>
        <dbReference type="ARBA" id="ARBA00023034"/>
    </source>
</evidence>
<dbReference type="Pfam" id="PF09335">
    <property type="entry name" value="VTT_dom"/>
    <property type="match status" value="1"/>
</dbReference>
<comment type="caution">
    <text evidence="13">The sequence shown here is derived from an EMBL/GenBank/DDBJ whole genome shotgun (WGS) entry which is preliminary data.</text>
</comment>
<dbReference type="GO" id="GO:0000022">
    <property type="term" value="P:mitotic spindle elongation"/>
    <property type="evidence" value="ECO:0007669"/>
    <property type="project" value="TreeGrafter"/>
</dbReference>
<dbReference type="AlphaFoldDB" id="A0AAD6XV60"/>
<evidence type="ECO:0000256" key="10">
    <source>
        <dbReference type="SAM" id="MobiDB-lite"/>
    </source>
</evidence>
<accession>A0AAD6XV60</accession>
<keyword evidence="7 11" id="KW-1133">Transmembrane helix</keyword>
<evidence type="ECO:0000256" key="4">
    <source>
        <dbReference type="ARBA" id="ARBA00013533"/>
    </source>
</evidence>
<dbReference type="GO" id="GO:0016192">
    <property type="term" value="P:vesicle-mediated transport"/>
    <property type="evidence" value="ECO:0007669"/>
    <property type="project" value="TreeGrafter"/>
</dbReference>
<organism evidence="13 14">
    <name type="scientific">Mycena belliarum</name>
    <dbReference type="NCBI Taxonomy" id="1033014"/>
    <lineage>
        <taxon>Eukaryota</taxon>
        <taxon>Fungi</taxon>
        <taxon>Dikarya</taxon>
        <taxon>Basidiomycota</taxon>
        <taxon>Agaricomycotina</taxon>
        <taxon>Agaricomycetes</taxon>
        <taxon>Agaricomycetidae</taxon>
        <taxon>Agaricales</taxon>
        <taxon>Marasmiineae</taxon>
        <taxon>Mycenaceae</taxon>
        <taxon>Mycena</taxon>
    </lineage>
</organism>
<evidence type="ECO:0000256" key="5">
    <source>
        <dbReference type="ARBA" id="ARBA00020673"/>
    </source>
</evidence>
<dbReference type="Proteomes" id="UP001222325">
    <property type="component" value="Unassembled WGS sequence"/>
</dbReference>
<dbReference type="PANTHER" id="PTHR47549">
    <property type="entry name" value="GOLGI APPARATUS MEMBRANE PROTEIN TVP38-RELATED"/>
    <property type="match status" value="1"/>
</dbReference>
<evidence type="ECO:0000256" key="7">
    <source>
        <dbReference type="ARBA" id="ARBA00022989"/>
    </source>
</evidence>
<evidence type="ECO:0000256" key="6">
    <source>
        <dbReference type="ARBA" id="ARBA00022692"/>
    </source>
</evidence>